<dbReference type="AlphaFoldDB" id="A0AAV4V7F7"/>
<protein>
    <submittedName>
        <fullName evidence="1">Uncharacterized protein</fullName>
    </submittedName>
</protein>
<evidence type="ECO:0000313" key="2">
    <source>
        <dbReference type="Proteomes" id="UP001054945"/>
    </source>
</evidence>
<comment type="caution">
    <text evidence="1">The sequence shown here is derived from an EMBL/GenBank/DDBJ whole genome shotgun (WGS) entry which is preliminary data.</text>
</comment>
<dbReference type="Proteomes" id="UP001054945">
    <property type="component" value="Unassembled WGS sequence"/>
</dbReference>
<organism evidence="1 2">
    <name type="scientific">Caerostris extrusa</name>
    <name type="common">Bark spider</name>
    <name type="synonym">Caerostris bankana</name>
    <dbReference type="NCBI Taxonomy" id="172846"/>
    <lineage>
        <taxon>Eukaryota</taxon>
        <taxon>Metazoa</taxon>
        <taxon>Ecdysozoa</taxon>
        <taxon>Arthropoda</taxon>
        <taxon>Chelicerata</taxon>
        <taxon>Arachnida</taxon>
        <taxon>Araneae</taxon>
        <taxon>Araneomorphae</taxon>
        <taxon>Entelegynae</taxon>
        <taxon>Araneoidea</taxon>
        <taxon>Araneidae</taxon>
        <taxon>Caerostris</taxon>
    </lineage>
</organism>
<gene>
    <name evidence="1" type="ORF">CEXT_346951</name>
</gene>
<reference evidence="1 2" key="1">
    <citation type="submission" date="2021-06" db="EMBL/GenBank/DDBJ databases">
        <title>Caerostris extrusa draft genome.</title>
        <authorList>
            <person name="Kono N."/>
            <person name="Arakawa K."/>
        </authorList>
    </citation>
    <scope>NUCLEOTIDE SEQUENCE [LARGE SCALE GENOMIC DNA]</scope>
</reference>
<name>A0AAV4V7F7_CAEEX</name>
<proteinExistence type="predicted"/>
<accession>A0AAV4V7F7</accession>
<keyword evidence="2" id="KW-1185">Reference proteome</keyword>
<dbReference type="EMBL" id="BPLR01014085">
    <property type="protein sequence ID" value="GIY66160.1"/>
    <property type="molecule type" value="Genomic_DNA"/>
</dbReference>
<sequence>MTFNTGVKIWEETSTSLCSANRSCRSFCNSTCISQTADLPFFFYCKTDLIWRRSKVQDLEIGFRSDVCNGSDSLRINEFTIVGSLLVMQSLFSKLCNLNQFISLLTTRNLFQKPYHSEILWFPDHPLKPKSILSLFALQMKNSLSNRNPFKIPKSNYLAKPNVPLEKPAKWTLIDANQPNY</sequence>
<evidence type="ECO:0000313" key="1">
    <source>
        <dbReference type="EMBL" id="GIY66160.1"/>
    </source>
</evidence>